<dbReference type="InterPro" id="IPR011335">
    <property type="entry name" value="Restrct_endonuc-II-like"/>
</dbReference>
<keyword evidence="2" id="KW-1185">Reference proteome</keyword>
<sequence>MPLPPQLRSAPFAVGVGRTHGLGAGRMRGPDLLSPFRGVRVASEARTLHELCLVYAQRMPPHAFFSGITAAVIMGIPLPHHLERSRLLHVAVPAPHRAVRGRGIRGSTVRLGADDIREWRGLRISSPSRVWCELAQVLSVPDLVAAGDFLIQWRLPSTTKEALARAVDEYAGRRGRPAMREAIGHLDDRSESRPESIVRVALAGGGVDGFIPNQWVTTSGGHRCRIDLAIPGRKLAIEYQGEHHNDSKQFHDDMTRRSRLEADGWAVMFIGAGDLDDPAELLQRIRRMLDSRPHAR</sequence>
<dbReference type="Proteomes" id="UP000317998">
    <property type="component" value="Unassembled WGS sequence"/>
</dbReference>
<name>A0A542YLB9_9MICO</name>
<organism evidence="1 2">
    <name type="scientific">Homoserinimonas aerilata</name>
    <dbReference type="NCBI Taxonomy" id="1162970"/>
    <lineage>
        <taxon>Bacteria</taxon>
        <taxon>Bacillati</taxon>
        <taxon>Actinomycetota</taxon>
        <taxon>Actinomycetes</taxon>
        <taxon>Micrococcales</taxon>
        <taxon>Microbacteriaceae</taxon>
        <taxon>Homoserinimonas</taxon>
    </lineage>
</organism>
<dbReference type="EMBL" id="VFOM01000001">
    <property type="protein sequence ID" value="TQL48868.1"/>
    <property type="molecule type" value="Genomic_DNA"/>
</dbReference>
<dbReference type="Gene3D" id="3.40.960.10">
    <property type="entry name" value="VSR Endonuclease"/>
    <property type="match status" value="1"/>
</dbReference>
<evidence type="ECO:0008006" key="3">
    <source>
        <dbReference type="Google" id="ProtNLM"/>
    </source>
</evidence>
<dbReference type="AlphaFoldDB" id="A0A542YLB9"/>
<comment type="caution">
    <text evidence="1">The sequence shown here is derived from an EMBL/GenBank/DDBJ whole genome shotgun (WGS) entry which is preliminary data.</text>
</comment>
<protein>
    <recommendedName>
        <fullName evidence="3">DUF559 domain-containing protein</fullName>
    </recommendedName>
</protein>
<accession>A0A542YLB9</accession>
<gene>
    <name evidence="1" type="ORF">FB562_1975</name>
</gene>
<proteinExistence type="predicted"/>
<evidence type="ECO:0000313" key="2">
    <source>
        <dbReference type="Proteomes" id="UP000317998"/>
    </source>
</evidence>
<evidence type="ECO:0000313" key="1">
    <source>
        <dbReference type="EMBL" id="TQL48868.1"/>
    </source>
</evidence>
<dbReference type="SUPFAM" id="SSF52980">
    <property type="entry name" value="Restriction endonuclease-like"/>
    <property type="match status" value="1"/>
</dbReference>
<reference evidence="1 2" key="1">
    <citation type="submission" date="2019-06" db="EMBL/GenBank/DDBJ databases">
        <title>Sequencing the genomes of 1000 actinobacteria strains.</title>
        <authorList>
            <person name="Klenk H.-P."/>
        </authorList>
    </citation>
    <scope>NUCLEOTIDE SEQUENCE [LARGE SCALE GENOMIC DNA]</scope>
    <source>
        <strain evidence="1 2">DSM 26477</strain>
    </source>
</reference>